<reference evidence="3 4" key="1">
    <citation type="journal article" date="2019" name="Emerg. Microbes Infect.">
        <title>Comprehensive subspecies identification of 175 nontuberculous mycobacteria species based on 7547 genomic profiles.</title>
        <authorList>
            <person name="Matsumoto Y."/>
            <person name="Kinjo T."/>
            <person name="Motooka D."/>
            <person name="Nabeya D."/>
            <person name="Jung N."/>
            <person name="Uechi K."/>
            <person name="Horii T."/>
            <person name="Iida T."/>
            <person name="Fujita J."/>
            <person name="Nakamura S."/>
        </authorList>
    </citation>
    <scope>NUCLEOTIDE SEQUENCE [LARGE SCALE GENOMIC DNA]</scope>
    <source>
        <strain evidence="3 4">JCM 30275</strain>
    </source>
</reference>
<dbReference type="InterPro" id="IPR019251">
    <property type="entry name" value="DUF2231_TM"/>
</dbReference>
<feature type="domain" description="DUF2231" evidence="2">
    <location>
        <begin position="6"/>
        <end position="149"/>
    </location>
</feature>
<dbReference type="Pfam" id="PF09990">
    <property type="entry name" value="DUF2231"/>
    <property type="match status" value="1"/>
</dbReference>
<name>A0A6N4WBM7_9MYCO</name>
<proteinExistence type="predicted"/>
<keyword evidence="1" id="KW-0472">Membrane</keyword>
<gene>
    <name evidence="3" type="ORF">MANY_29440</name>
</gene>
<evidence type="ECO:0000259" key="2">
    <source>
        <dbReference type="Pfam" id="PF09990"/>
    </source>
</evidence>
<dbReference type="KEGG" id="many:MANY_29440"/>
<keyword evidence="1" id="KW-1133">Transmembrane helix</keyword>
<sequence length="162" mass="16934">MSTFNGLPAHILYVHFIVVLAPLTAILAILCVLWPAARQRLVWLVLVLAGVVAVLTPVTTEAGEYLEHRVGRTPLIHAHAELGDTMIYFAAALLVAAVLLAVVHLRTSRGKSVSTALNVVVAVMVLAAGIGTIVQTYRIGDSGAKSAWADLPPAPASGEGGE</sequence>
<dbReference type="AlphaFoldDB" id="A0A6N4WBM7"/>
<dbReference type="Proteomes" id="UP000467249">
    <property type="component" value="Chromosome"/>
</dbReference>
<feature type="transmembrane region" description="Helical" evidence="1">
    <location>
        <begin position="41"/>
        <end position="59"/>
    </location>
</feature>
<dbReference type="EMBL" id="AP022620">
    <property type="protein sequence ID" value="BBZ77607.1"/>
    <property type="molecule type" value="Genomic_DNA"/>
</dbReference>
<feature type="transmembrane region" description="Helical" evidence="1">
    <location>
        <begin position="117"/>
        <end position="137"/>
    </location>
</feature>
<keyword evidence="1" id="KW-0812">Transmembrane</keyword>
<feature type="transmembrane region" description="Helical" evidence="1">
    <location>
        <begin position="86"/>
        <end position="105"/>
    </location>
</feature>
<accession>A0A6N4WBM7</accession>
<protein>
    <recommendedName>
        <fullName evidence="2">DUF2231 domain-containing protein</fullName>
    </recommendedName>
</protein>
<evidence type="ECO:0000313" key="3">
    <source>
        <dbReference type="EMBL" id="BBZ77607.1"/>
    </source>
</evidence>
<evidence type="ECO:0000256" key="1">
    <source>
        <dbReference type="SAM" id="Phobius"/>
    </source>
</evidence>
<feature type="transmembrane region" description="Helical" evidence="1">
    <location>
        <begin position="12"/>
        <end position="34"/>
    </location>
</feature>
<evidence type="ECO:0000313" key="4">
    <source>
        <dbReference type="Proteomes" id="UP000467249"/>
    </source>
</evidence>
<keyword evidence="4" id="KW-1185">Reference proteome</keyword>
<organism evidence="3 4">
    <name type="scientific">Mycolicibacterium anyangense</name>
    <dbReference type="NCBI Taxonomy" id="1431246"/>
    <lineage>
        <taxon>Bacteria</taxon>
        <taxon>Bacillati</taxon>
        <taxon>Actinomycetota</taxon>
        <taxon>Actinomycetes</taxon>
        <taxon>Mycobacteriales</taxon>
        <taxon>Mycobacteriaceae</taxon>
        <taxon>Mycolicibacterium</taxon>
    </lineage>
</organism>
<dbReference type="RefSeq" id="WP_163804904.1">
    <property type="nucleotide sequence ID" value="NZ_AP022620.1"/>
</dbReference>